<dbReference type="STRING" id="69293.ENSGACP00000022726"/>
<dbReference type="Ensembl" id="ENSGACT00000022769.2">
    <property type="protein sequence ID" value="ENSGACP00000022726.2"/>
    <property type="gene ID" value="ENSGACG00000017207.2"/>
</dbReference>
<reference evidence="2" key="2">
    <citation type="submission" date="2025-08" db="UniProtKB">
        <authorList>
            <consortium name="Ensembl"/>
        </authorList>
    </citation>
    <scope>IDENTIFICATION</scope>
</reference>
<keyword evidence="3" id="KW-1185">Reference proteome</keyword>
<dbReference type="PANTHER" id="PTHR28601">
    <property type="entry name" value="COILED-COIL DOMAIN-CONTAINING PROTEIN 24"/>
    <property type="match status" value="1"/>
</dbReference>
<evidence type="ECO:0000256" key="1">
    <source>
        <dbReference type="SAM" id="MobiDB-lite"/>
    </source>
</evidence>
<dbReference type="Pfam" id="PF15669">
    <property type="entry name" value="CCDC24"/>
    <property type="match status" value="1"/>
</dbReference>
<dbReference type="InterPro" id="IPR031367">
    <property type="entry name" value="CCDC24"/>
</dbReference>
<accession>G3PYN6</accession>
<feature type="region of interest" description="Disordered" evidence="1">
    <location>
        <begin position="1"/>
        <end position="22"/>
    </location>
</feature>
<feature type="compositionally biased region" description="Pro residues" evidence="1">
    <location>
        <begin position="292"/>
        <end position="320"/>
    </location>
</feature>
<reference evidence="2" key="3">
    <citation type="submission" date="2025-09" db="UniProtKB">
        <authorList>
            <consortium name="Ensembl"/>
        </authorList>
    </citation>
    <scope>IDENTIFICATION</scope>
</reference>
<feature type="compositionally biased region" description="Low complexity" evidence="1">
    <location>
        <begin position="359"/>
        <end position="371"/>
    </location>
</feature>
<dbReference type="AlphaFoldDB" id="G3PYN6"/>
<reference evidence="2 3" key="1">
    <citation type="journal article" date="2021" name="G3 (Bethesda)">
        <title>Improved contiguity of the threespine stickleback genome using long-read sequencing.</title>
        <authorList>
            <person name="Nath S."/>
            <person name="Shaw D.E."/>
            <person name="White M.A."/>
        </authorList>
    </citation>
    <scope>NUCLEOTIDE SEQUENCE [LARGE SCALE GENOMIC DNA]</scope>
    <source>
        <strain evidence="2 3">Lake Benthic</strain>
    </source>
</reference>
<feature type="region of interest" description="Disordered" evidence="1">
    <location>
        <begin position="280"/>
        <end position="473"/>
    </location>
</feature>
<feature type="region of interest" description="Disordered" evidence="1">
    <location>
        <begin position="75"/>
        <end position="101"/>
    </location>
</feature>
<sequence>MDALLRAQKGEDNIPMQSPGESQLWCPGQSLWSLITEHVTGSELPKVHTALGSSLVDVYTEVHAEAATWHMMWREGRRGSGSSGGGTPLPRRQASPLADPPAVKELVRAEVKMLLQTLRERSSREGRAVEELRIRYRPETVDYVLGRPDSSCRSAADAHGGSRPGSHCSVRSNADDEIEAVRDQLNASDIDQVAERLRSVLTEECEALTRLVKHFKGNIKQKLQSPREVDKSEPSLAELRELRGAIQVDLELYPAPSPLCLRELKNSFRLPAAQRVSDETLRALSSTSAFRPRPPPPPHPPPPPPPALGRPAPRPPPGAPPSEASASLKAVSRVPGERRSTSASTGRRKIKAPPCDRVAASAPASRHSAAPPAGPENSRALHETHPSPLAGRDVGSVPSFPRCEAGSSGGSSRDSTERPASATGRSGTQNGRRRGSFSASTTVQADLDRSDRVAGGGHRQSPEGTRSHPAAVPVNGRFFTAPRKALESITGQAKGVQEAELEFVSQRHRPVPPARVTT</sequence>
<feature type="region of interest" description="Disordered" evidence="1">
    <location>
        <begin position="150"/>
        <end position="171"/>
    </location>
</feature>
<evidence type="ECO:0008006" key="4">
    <source>
        <dbReference type="Google" id="ProtNLM"/>
    </source>
</evidence>
<evidence type="ECO:0000313" key="3">
    <source>
        <dbReference type="Proteomes" id="UP000007635"/>
    </source>
</evidence>
<dbReference type="GeneTree" id="ENSGT00390000011926"/>
<dbReference type="eggNOG" id="ENOG502S6CH">
    <property type="taxonomic scope" value="Eukaryota"/>
</dbReference>
<evidence type="ECO:0000313" key="2">
    <source>
        <dbReference type="Ensembl" id="ENSGACP00000022726.2"/>
    </source>
</evidence>
<name>G3PYN6_GASAC</name>
<dbReference type="Bgee" id="ENSGACG00000017207">
    <property type="expression patterns" value="Expressed in telencephalon and 2 other cell types or tissues"/>
</dbReference>
<dbReference type="OMA" id="PSSCHWD"/>
<organism evidence="2 3">
    <name type="scientific">Gasterosteus aculeatus aculeatus</name>
    <name type="common">three-spined stickleback</name>
    <dbReference type="NCBI Taxonomy" id="481459"/>
    <lineage>
        <taxon>Eukaryota</taxon>
        <taxon>Metazoa</taxon>
        <taxon>Chordata</taxon>
        <taxon>Craniata</taxon>
        <taxon>Vertebrata</taxon>
        <taxon>Euteleostomi</taxon>
        <taxon>Actinopterygii</taxon>
        <taxon>Neopterygii</taxon>
        <taxon>Teleostei</taxon>
        <taxon>Neoteleostei</taxon>
        <taxon>Acanthomorphata</taxon>
        <taxon>Eupercaria</taxon>
        <taxon>Perciformes</taxon>
        <taxon>Cottioidei</taxon>
        <taxon>Gasterosteales</taxon>
        <taxon>Gasterosteidae</taxon>
        <taxon>Gasterosteus</taxon>
    </lineage>
</organism>
<dbReference type="PANTHER" id="PTHR28601:SF1">
    <property type="entry name" value="COILED-COIL DOMAIN-CONTAINING PROTEIN 24"/>
    <property type="match status" value="1"/>
</dbReference>
<protein>
    <recommendedName>
        <fullName evidence="4">Coiled-coil domain containing 24</fullName>
    </recommendedName>
</protein>
<dbReference type="InParanoid" id="G3PYN6"/>
<proteinExistence type="predicted"/>
<dbReference type="Proteomes" id="UP000007635">
    <property type="component" value="Chromosome III"/>
</dbReference>